<evidence type="ECO:0000313" key="2">
    <source>
        <dbReference type="EMBL" id="SPC88325.1"/>
    </source>
</evidence>
<sequence length="720" mass="80392">MAFVTLMDSLRYSRFLLTIEIYLFDCMEIIVQARFLKACGTLAETPAEIRKASKLNFSPSYDRDPEPQKFHSWLPNTSIKKLQLDNQPDQPHTPIKLCEEWGKGSAQLKAVEQEVLIQLSGFMLIRLKPLQCQFHLGFQLQKFSAGTSLFVSNVILMESSSRSSSENVSQNRNKSELLGDQSVSKPSPYPTPLSNPVDDDSQWKLLKEEDSNSHQLLGELRESTATPGSEGGVKESESGKDLKVEASLSAWLKPQPSIQDENSKNFDTVRKPPFGRTPGDRPIIGLVAAHWNDNEPSHISPKWWDGNGIPNSTNKYKEDQKVSWHATPFEERLEKALSEESVITQRFAENGLGPPPIEGFVSPDSVLHRLSAELYSVICPAINTWEAVRNRMAANEAEWPLPLSEELPKGLSDESNGGVTREVSSGAVPSTSGSRPLPRVDSAWKAMSYFSKFNEDDVDRLRRRYQIPDDVVIRIPDSDERACCPKYEGDVAFYEADLRARSSFSHTAVSLESSLDRPLLNSVWQERISRILDIEDRRYNIFIEPDLLATFSLGPVPSSSVKALLRANKKRINTMKLNKNRLKQDGPIGRGSDGGHGDGPEVRFRKEAQAEAEKLRTELKARDDDVKAAVDAKDKAVADLKHLVGQIEGAKEAAVSEFRASEAFEDINTRYFLSGFEAFRKQAVQRFPGLDFSALQPYDDEDSVAGVSQDQAGDDDVSSK</sequence>
<feature type="compositionally biased region" description="Basic and acidic residues" evidence="1">
    <location>
        <begin position="261"/>
        <end position="270"/>
    </location>
</feature>
<dbReference type="EMBL" id="OIVN01000989">
    <property type="protein sequence ID" value="SPC88325.1"/>
    <property type="molecule type" value="Genomic_DNA"/>
</dbReference>
<feature type="region of interest" description="Disordered" evidence="1">
    <location>
        <begin position="701"/>
        <end position="720"/>
    </location>
</feature>
<dbReference type="PANTHER" id="PTHR33318:SF7">
    <property type="entry name" value="PROTEIN JASON"/>
    <property type="match status" value="1"/>
</dbReference>
<proteinExistence type="predicted"/>
<feature type="region of interest" description="Disordered" evidence="1">
    <location>
        <begin position="252"/>
        <end position="280"/>
    </location>
</feature>
<feature type="region of interest" description="Disordered" evidence="1">
    <location>
        <begin position="405"/>
        <end position="435"/>
    </location>
</feature>
<feature type="region of interest" description="Disordered" evidence="1">
    <location>
        <begin position="214"/>
        <end position="240"/>
    </location>
</feature>
<protein>
    <submittedName>
        <fullName evidence="2">Uncharacterized protein</fullName>
    </submittedName>
</protein>
<dbReference type="PANTHER" id="PTHR33318">
    <property type="entry name" value="ASPARTYL/GLUTAMYL-TRNA(ASN/GLN) AMIDOTRANSFERASE SUBUNIT"/>
    <property type="match status" value="1"/>
</dbReference>
<accession>A0A2N9FMK8</accession>
<feature type="region of interest" description="Disordered" evidence="1">
    <location>
        <begin position="582"/>
        <end position="601"/>
    </location>
</feature>
<gene>
    <name evidence="2" type="ORF">FSB_LOCUS16207</name>
</gene>
<feature type="compositionally biased region" description="Low complexity" evidence="1">
    <location>
        <begin position="161"/>
        <end position="172"/>
    </location>
</feature>
<dbReference type="AlphaFoldDB" id="A0A2N9FMK8"/>
<reference evidence="2" key="1">
    <citation type="submission" date="2018-02" db="EMBL/GenBank/DDBJ databases">
        <authorList>
            <person name="Cohen D.B."/>
            <person name="Kent A.D."/>
        </authorList>
    </citation>
    <scope>NUCLEOTIDE SEQUENCE</scope>
</reference>
<organism evidence="2">
    <name type="scientific">Fagus sylvatica</name>
    <name type="common">Beechnut</name>
    <dbReference type="NCBI Taxonomy" id="28930"/>
    <lineage>
        <taxon>Eukaryota</taxon>
        <taxon>Viridiplantae</taxon>
        <taxon>Streptophyta</taxon>
        <taxon>Embryophyta</taxon>
        <taxon>Tracheophyta</taxon>
        <taxon>Spermatophyta</taxon>
        <taxon>Magnoliopsida</taxon>
        <taxon>eudicotyledons</taxon>
        <taxon>Gunneridae</taxon>
        <taxon>Pentapetalae</taxon>
        <taxon>rosids</taxon>
        <taxon>fabids</taxon>
        <taxon>Fagales</taxon>
        <taxon>Fagaceae</taxon>
        <taxon>Fagus</taxon>
    </lineage>
</organism>
<feature type="region of interest" description="Disordered" evidence="1">
    <location>
        <begin position="161"/>
        <end position="199"/>
    </location>
</feature>
<dbReference type="GO" id="GO:0007142">
    <property type="term" value="P:male meiosis II"/>
    <property type="evidence" value="ECO:0007669"/>
    <property type="project" value="InterPro"/>
</dbReference>
<name>A0A2N9FMK8_FAGSY</name>
<evidence type="ECO:0000256" key="1">
    <source>
        <dbReference type="SAM" id="MobiDB-lite"/>
    </source>
</evidence>
<dbReference type="InterPro" id="IPR039300">
    <property type="entry name" value="JASON"/>
</dbReference>